<sequence length="202" mass="23312">MARTSVVRVKAAQMEEAPMSHPAAREVLMWEFQGGEWSKYHPNILRTNKKIHDEAAAALYGEENLEDLCAKLVLNDLQHLHVDLEVWCPACEVQERFLERLKTIRANKFSANEDVSEGYEAELKAAIEGPKDAVFFAFRQQKEDDAESGFESWGDEKIAVIHQWVKWRMGQKDGEQTEVPILHFWNPERGCFDQFTTFVCPQ</sequence>
<name>A0AAE0DDB9_9LECA</name>
<dbReference type="AlphaFoldDB" id="A0AAE0DDB9"/>
<evidence type="ECO:0000313" key="2">
    <source>
        <dbReference type="Proteomes" id="UP001276659"/>
    </source>
</evidence>
<reference evidence="1" key="1">
    <citation type="submission" date="2022-11" db="EMBL/GenBank/DDBJ databases">
        <title>Chromosomal genome sequence assembly and mating type (MAT) locus characterization of the leprose asexual lichenized fungus Lepraria neglecta (Nyl.) Erichsen.</title>
        <authorList>
            <person name="Allen J.L."/>
            <person name="Pfeffer B."/>
        </authorList>
    </citation>
    <scope>NUCLEOTIDE SEQUENCE</scope>
    <source>
        <strain evidence="1">Allen 5258</strain>
    </source>
</reference>
<proteinExistence type="predicted"/>
<comment type="caution">
    <text evidence="1">The sequence shown here is derived from an EMBL/GenBank/DDBJ whole genome shotgun (WGS) entry which is preliminary data.</text>
</comment>
<evidence type="ECO:0000313" key="1">
    <source>
        <dbReference type="EMBL" id="KAK3166782.1"/>
    </source>
</evidence>
<protein>
    <submittedName>
        <fullName evidence="1">Uncharacterized protein</fullName>
    </submittedName>
</protein>
<dbReference type="EMBL" id="JASNWA010000011">
    <property type="protein sequence ID" value="KAK3166782.1"/>
    <property type="molecule type" value="Genomic_DNA"/>
</dbReference>
<accession>A0AAE0DDB9</accession>
<organism evidence="1 2">
    <name type="scientific">Lepraria neglecta</name>
    <dbReference type="NCBI Taxonomy" id="209136"/>
    <lineage>
        <taxon>Eukaryota</taxon>
        <taxon>Fungi</taxon>
        <taxon>Dikarya</taxon>
        <taxon>Ascomycota</taxon>
        <taxon>Pezizomycotina</taxon>
        <taxon>Lecanoromycetes</taxon>
        <taxon>OSLEUM clade</taxon>
        <taxon>Lecanoromycetidae</taxon>
        <taxon>Lecanorales</taxon>
        <taxon>Lecanorineae</taxon>
        <taxon>Stereocaulaceae</taxon>
        <taxon>Lepraria</taxon>
    </lineage>
</organism>
<gene>
    <name evidence="1" type="ORF">OEA41_009907</name>
</gene>
<keyword evidence="2" id="KW-1185">Reference proteome</keyword>
<dbReference type="Proteomes" id="UP001276659">
    <property type="component" value="Unassembled WGS sequence"/>
</dbReference>